<feature type="region of interest" description="Disordered" evidence="8">
    <location>
        <begin position="566"/>
        <end position="634"/>
    </location>
</feature>
<feature type="region of interest" description="Disordered" evidence="8">
    <location>
        <begin position="1"/>
        <end position="117"/>
    </location>
</feature>
<keyword evidence="6" id="KW-0539">Nucleus</keyword>
<evidence type="ECO:0000256" key="3">
    <source>
        <dbReference type="ARBA" id="ARBA00022737"/>
    </source>
</evidence>
<dbReference type="PROSITE" id="PS00028">
    <property type="entry name" value="ZINC_FINGER_C2H2_1"/>
    <property type="match status" value="5"/>
</dbReference>
<dbReference type="SMART" id="SM00355">
    <property type="entry name" value="ZnF_C2H2"/>
    <property type="match status" value="8"/>
</dbReference>
<feature type="compositionally biased region" description="Acidic residues" evidence="8">
    <location>
        <begin position="573"/>
        <end position="589"/>
    </location>
</feature>
<dbReference type="GO" id="GO:0008270">
    <property type="term" value="F:zinc ion binding"/>
    <property type="evidence" value="ECO:0007669"/>
    <property type="project" value="UniProtKB-KW"/>
</dbReference>
<dbReference type="GO" id="GO:0005634">
    <property type="term" value="C:nucleus"/>
    <property type="evidence" value="ECO:0007669"/>
    <property type="project" value="UniProtKB-SubCell"/>
</dbReference>
<keyword evidence="3" id="KW-0677">Repeat</keyword>
<feature type="compositionally biased region" description="Basic residues" evidence="8">
    <location>
        <begin position="599"/>
        <end position="610"/>
    </location>
</feature>
<dbReference type="Pfam" id="PF12874">
    <property type="entry name" value="zf-met"/>
    <property type="match status" value="1"/>
</dbReference>
<evidence type="ECO:0000259" key="9">
    <source>
        <dbReference type="PROSITE" id="PS50157"/>
    </source>
</evidence>
<feature type="region of interest" description="Disordered" evidence="8">
    <location>
        <begin position="498"/>
        <end position="520"/>
    </location>
</feature>
<evidence type="ECO:0000256" key="5">
    <source>
        <dbReference type="ARBA" id="ARBA00022833"/>
    </source>
</evidence>
<dbReference type="SUPFAM" id="SSF57667">
    <property type="entry name" value="beta-beta-alpha zinc fingers"/>
    <property type="match status" value="2"/>
</dbReference>
<feature type="compositionally biased region" description="Polar residues" evidence="8">
    <location>
        <begin position="669"/>
        <end position="678"/>
    </location>
</feature>
<name>A0AAW0SUP0_SCYPA</name>
<feature type="region of interest" description="Disordered" evidence="8">
    <location>
        <begin position="1057"/>
        <end position="1076"/>
    </location>
</feature>
<keyword evidence="2" id="KW-0479">Metal-binding</keyword>
<dbReference type="InterPro" id="IPR013087">
    <property type="entry name" value="Znf_C2H2_type"/>
</dbReference>
<feature type="compositionally biased region" description="Polar residues" evidence="8">
    <location>
        <begin position="1"/>
        <end position="16"/>
    </location>
</feature>
<feature type="domain" description="C2H2-type" evidence="9">
    <location>
        <begin position="432"/>
        <end position="459"/>
    </location>
</feature>
<evidence type="ECO:0000313" key="11">
    <source>
        <dbReference type="Proteomes" id="UP001487740"/>
    </source>
</evidence>
<feature type="region of interest" description="Disordered" evidence="8">
    <location>
        <begin position="837"/>
        <end position="869"/>
    </location>
</feature>
<evidence type="ECO:0000256" key="2">
    <source>
        <dbReference type="ARBA" id="ARBA00022723"/>
    </source>
</evidence>
<evidence type="ECO:0000313" key="10">
    <source>
        <dbReference type="EMBL" id="KAK8378537.1"/>
    </source>
</evidence>
<dbReference type="PANTHER" id="PTHR24406">
    <property type="entry name" value="TRANSCRIPTIONAL REPRESSOR CTCFL-RELATED"/>
    <property type="match status" value="1"/>
</dbReference>
<accession>A0AAW0SUP0</accession>
<feature type="compositionally biased region" description="Acidic residues" evidence="8">
    <location>
        <begin position="1172"/>
        <end position="1181"/>
    </location>
</feature>
<protein>
    <recommendedName>
        <fullName evidence="9">C2H2-type domain-containing protein</fullName>
    </recommendedName>
</protein>
<dbReference type="Proteomes" id="UP001487740">
    <property type="component" value="Unassembled WGS sequence"/>
</dbReference>
<feature type="compositionally biased region" description="Low complexity" evidence="8">
    <location>
        <begin position="1154"/>
        <end position="1166"/>
    </location>
</feature>
<keyword evidence="5" id="KW-0862">Zinc</keyword>
<comment type="caution">
    <text evidence="10">The sequence shown here is derived from an EMBL/GenBank/DDBJ whole genome shotgun (WGS) entry which is preliminary data.</text>
</comment>
<dbReference type="PROSITE" id="PS50157">
    <property type="entry name" value="ZINC_FINGER_C2H2_2"/>
    <property type="match status" value="3"/>
</dbReference>
<feature type="region of interest" description="Disordered" evidence="8">
    <location>
        <begin position="328"/>
        <end position="356"/>
    </location>
</feature>
<feature type="region of interest" description="Disordered" evidence="8">
    <location>
        <begin position="1138"/>
        <end position="1181"/>
    </location>
</feature>
<dbReference type="InterPro" id="IPR036236">
    <property type="entry name" value="Znf_C2H2_sf"/>
</dbReference>
<keyword evidence="4 7" id="KW-0863">Zinc-finger</keyword>
<feature type="domain" description="C2H2-type" evidence="9">
    <location>
        <begin position="467"/>
        <end position="496"/>
    </location>
</feature>
<feature type="region of interest" description="Disordered" evidence="8">
    <location>
        <begin position="669"/>
        <end position="688"/>
    </location>
</feature>
<dbReference type="InterPro" id="IPR050888">
    <property type="entry name" value="ZnF_C2H2-type_TF"/>
</dbReference>
<feature type="compositionally biased region" description="Basic and acidic residues" evidence="8">
    <location>
        <begin position="98"/>
        <end position="110"/>
    </location>
</feature>
<sequence>MDQFNATSEVDDSSTVASGGTAEGGEAAEGGEEPASANGQPAEGSEVEGDGDSQAAATSGEVLMEEVVEGDVPAKSPMQQVEEPSMPLKTEVVEAEEKEAMKEDTSADKSDGEEEADTDIVKDEEVIMDTSPPTMDGRQVVMEGGEVVTEQAEVMMEGHQVFMEGPVVMEEAPVEMGAEGVLVQGSGLTFDTSMLEGTKGEECASPAGNLVMVKQEDLQDNRYGHNQQILGLVASGVEEEEEVVVGGETQSKILLENLVSEALQSPQRGHDNIIVTTSTITPGQAPTLVRGSPPQATPTRIVVQTNQNTAQKANQGHFLIQSCLVQEPHRDPRRPQPDPSGTPAAVREDPGSPAQQGSIFKVIIPEGTTKVTKVAPAPPAVEQQEPVRKHIQINLSDSTAKRPMRYLSQNASQTTTPAHPKADATGDPKKLYECPTCNSKFMRPLYLRKHMRSCKKEEVKVEKAPLYMCSFCKMTFKTRPQISQHFLKCFHSPYRKKKTQGVKRNNEGEPSVLPKRGRMDDSDIDPLLEQAVQFRCQDCDRTFNKERQYTSHIKRCTKVSVHDLTGPRMEIKGEEEEEEEPESQEDPFADPDPLPPPPKRGRGPGRRGRPPGRGTASYAVARGTSKTSSQLFDGEYPVGTSRGLMVADNEGLVRSTTGLAHTVQLTLETASQEGQPQPSALVADSKGVRGRERPPQAWSLVCALCQKMFITKAALAHHVMAEHGADLVHSRSILEGKIKNNEPLFRCPVCSLNYQSEDQFVEHMVLQHTARLQETFTRLQGETSTYVCSLCSLVLLTKNLLVEHLSLVHLDELEAQARGDTHVEIASRVSGRSKIQPAPVLRDRSAASEGGRKDQDSEGKMDAGEESPLECGFCGEELSNQEEMVEHYIESHGVETDEDGCLLDLGIDVDVRVKDTKGLLQLADGRMDDTVPSKTVLLRKKPRQSWQCKECQQVFSKHFDFPETHAGGGNFKCQEPGCSHLSFYQVKLLFKHMEEVHKIVVPKEFKTFRSLTLFYKWLTGEEQKYNVRYIRDTTRIEKNDMKLIQMVCHRFHTAKIDQSKEKKDGEGETDSPSKKRRWFVRIQRSSNCHARIHLKVQYNPLTQDYDGETQVVYYPQHTHADGDHPQDLMNRIMERHSRSNYLSRNGNRKRLRTGSSPSRAAPASAAGGPGEAGDEDEEEEIEEIPHGEGASVAMDQYMKEFCQTQLEEVGEVDGTALVVTSSGTAHAVLQAGHATQQQQQQQQQHEEQQEEVLLGEEAVFGEGGGQAVLEAEGAGEGQHGEEATEYVLPADEDEWTKLFEVLRLRLMTSELTQQEKEDGEGLLSYQNVISYLPLTQQVNIFQQLCALTNTSIATAD</sequence>
<comment type="subcellular location">
    <subcellularLocation>
        <location evidence="1">Nucleus</location>
    </subcellularLocation>
</comment>
<feature type="compositionally biased region" description="Basic and acidic residues" evidence="8">
    <location>
        <begin position="841"/>
        <end position="863"/>
    </location>
</feature>
<organism evidence="10 11">
    <name type="scientific">Scylla paramamosain</name>
    <name type="common">Mud crab</name>
    <dbReference type="NCBI Taxonomy" id="85552"/>
    <lineage>
        <taxon>Eukaryota</taxon>
        <taxon>Metazoa</taxon>
        <taxon>Ecdysozoa</taxon>
        <taxon>Arthropoda</taxon>
        <taxon>Crustacea</taxon>
        <taxon>Multicrustacea</taxon>
        <taxon>Malacostraca</taxon>
        <taxon>Eumalacostraca</taxon>
        <taxon>Eucarida</taxon>
        <taxon>Decapoda</taxon>
        <taxon>Pleocyemata</taxon>
        <taxon>Brachyura</taxon>
        <taxon>Eubrachyura</taxon>
        <taxon>Portunoidea</taxon>
        <taxon>Portunidae</taxon>
        <taxon>Portuninae</taxon>
        <taxon>Scylla</taxon>
    </lineage>
</organism>
<evidence type="ECO:0000256" key="7">
    <source>
        <dbReference type="PROSITE-ProRule" id="PRU00042"/>
    </source>
</evidence>
<evidence type="ECO:0000256" key="4">
    <source>
        <dbReference type="ARBA" id="ARBA00022771"/>
    </source>
</evidence>
<keyword evidence="11" id="KW-1185">Reference proteome</keyword>
<evidence type="ECO:0000256" key="8">
    <source>
        <dbReference type="SAM" id="MobiDB-lite"/>
    </source>
</evidence>
<evidence type="ECO:0000256" key="1">
    <source>
        <dbReference type="ARBA" id="ARBA00004123"/>
    </source>
</evidence>
<gene>
    <name evidence="10" type="ORF">O3P69_011201</name>
</gene>
<feature type="compositionally biased region" description="Basic and acidic residues" evidence="8">
    <location>
        <begin position="1057"/>
        <end position="1066"/>
    </location>
</feature>
<dbReference type="Gene3D" id="3.30.160.60">
    <property type="entry name" value="Classic Zinc Finger"/>
    <property type="match status" value="2"/>
</dbReference>
<reference evidence="10 11" key="1">
    <citation type="submission" date="2023-03" db="EMBL/GenBank/DDBJ databases">
        <title>High-quality genome of Scylla paramamosain provides insights in environmental adaptation.</title>
        <authorList>
            <person name="Zhang L."/>
        </authorList>
    </citation>
    <scope>NUCLEOTIDE SEQUENCE [LARGE SCALE GENOMIC DNA]</scope>
    <source>
        <strain evidence="10">LZ_2023a</strain>
        <tissue evidence="10">Muscle</tissue>
    </source>
</reference>
<proteinExistence type="predicted"/>
<dbReference type="EMBL" id="JARAKH010000045">
    <property type="protein sequence ID" value="KAK8378537.1"/>
    <property type="molecule type" value="Genomic_DNA"/>
</dbReference>
<evidence type="ECO:0000256" key="6">
    <source>
        <dbReference type="ARBA" id="ARBA00023242"/>
    </source>
</evidence>
<feature type="domain" description="C2H2-type" evidence="9">
    <location>
        <begin position="534"/>
        <end position="567"/>
    </location>
</feature>